<feature type="region of interest" description="Disordered" evidence="4">
    <location>
        <begin position="172"/>
        <end position="246"/>
    </location>
</feature>
<dbReference type="Gene3D" id="3.30.70.1730">
    <property type="match status" value="1"/>
</dbReference>
<evidence type="ECO:0000313" key="5">
    <source>
        <dbReference type="EMBL" id="CAB4871841.1"/>
    </source>
</evidence>
<dbReference type="PANTHER" id="PTHR11560">
    <property type="entry name" value="39S RIBOSOMAL PROTEIN L10, MITOCHONDRIAL"/>
    <property type="match status" value="1"/>
</dbReference>
<dbReference type="CDD" id="cd05797">
    <property type="entry name" value="Ribosomal_L10"/>
    <property type="match status" value="1"/>
</dbReference>
<name>A0A6J7DML6_9ZZZZ</name>
<dbReference type="InterPro" id="IPR001790">
    <property type="entry name" value="Ribosomal_uL10"/>
</dbReference>
<dbReference type="AlphaFoldDB" id="A0A6J7DML6"/>
<dbReference type="Pfam" id="PF00466">
    <property type="entry name" value="Ribosomal_L10"/>
    <property type="match status" value="1"/>
</dbReference>
<protein>
    <submittedName>
        <fullName evidence="5">Unannotated protein</fullName>
    </submittedName>
</protein>
<dbReference type="GO" id="GO:1990904">
    <property type="term" value="C:ribonucleoprotein complex"/>
    <property type="evidence" value="ECO:0007669"/>
    <property type="project" value="UniProtKB-KW"/>
</dbReference>
<feature type="compositionally biased region" description="Acidic residues" evidence="4">
    <location>
        <begin position="226"/>
        <end position="246"/>
    </location>
</feature>
<feature type="compositionally biased region" description="Low complexity" evidence="4">
    <location>
        <begin position="178"/>
        <end position="190"/>
    </location>
</feature>
<accession>A0A6J7DML6</accession>
<dbReference type="NCBIfam" id="NF000955">
    <property type="entry name" value="PRK00099.1-1"/>
    <property type="match status" value="1"/>
</dbReference>
<dbReference type="GO" id="GO:0005840">
    <property type="term" value="C:ribosome"/>
    <property type="evidence" value="ECO:0007669"/>
    <property type="project" value="UniProtKB-KW"/>
</dbReference>
<keyword evidence="2" id="KW-0689">Ribosomal protein</keyword>
<reference evidence="5" key="1">
    <citation type="submission" date="2020-05" db="EMBL/GenBank/DDBJ databases">
        <authorList>
            <person name="Chiriac C."/>
            <person name="Salcher M."/>
            <person name="Ghai R."/>
            <person name="Kavagutti S V."/>
        </authorList>
    </citation>
    <scope>NUCLEOTIDE SEQUENCE</scope>
</reference>
<evidence type="ECO:0000256" key="1">
    <source>
        <dbReference type="ARBA" id="ARBA00008889"/>
    </source>
</evidence>
<comment type="similarity">
    <text evidence="1">Belongs to the universal ribosomal protein uL10 family.</text>
</comment>
<evidence type="ECO:0000256" key="2">
    <source>
        <dbReference type="ARBA" id="ARBA00022980"/>
    </source>
</evidence>
<dbReference type="InterPro" id="IPR043141">
    <property type="entry name" value="Ribosomal_uL10-like_sf"/>
</dbReference>
<keyword evidence="3" id="KW-0687">Ribonucleoprotein</keyword>
<evidence type="ECO:0000256" key="3">
    <source>
        <dbReference type="ARBA" id="ARBA00023274"/>
    </source>
</evidence>
<proteinExistence type="inferred from homology"/>
<evidence type="ECO:0000256" key="4">
    <source>
        <dbReference type="SAM" id="MobiDB-lite"/>
    </source>
</evidence>
<dbReference type="HAMAP" id="MF_00362">
    <property type="entry name" value="Ribosomal_uL10"/>
    <property type="match status" value="1"/>
</dbReference>
<sequence>MNRAEKAVAVAEIADQIKESEAIFAVDYRGITVTQVAEVRAQLRGVDATLRVVKNSLTERAADAVGAEYLKDLLSGPTALTFVRGDAAAAAKAISTFHREHAILAFKGGMMNGETLDVEQIQTIARLPAREVLYGQLVGVVASPITGLARSLGGLLGGLAIALGQLNEKKQSGEVEAGEAPAAAAPAAEPEAPDDEAAAEAAPEAEAEAEAAPDDTQETAPVADEPAAEAADDTPSDNENEADASA</sequence>
<feature type="compositionally biased region" description="Acidic residues" evidence="4">
    <location>
        <begin position="191"/>
        <end position="217"/>
    </location>
</feature>
<gene>
    <name evidence="5" type="ORF">UFOPK3423_00783</name>
</gene>
<dbReference type="InterPro" id="IPR047865">
    <property type="entry name" value="Ribosomal_uL10_bac_type"/>
</dbReference>
<organism evidence="5">
    <name type="scientific">freshwater metagenome</name>
    <dbReference type="NCBI Taxonomy" id="449393"/>
    <lineage>
        <taxon>unclassified sequences</taxon>
        <taxon>metagenomes</taxon>
        <taxon>ecological metagenomes</taxon>
    </lineage>
</organism>
<dbReference type="EMBL" id="CAFBLQ010000069">
    <property type="protein sequence ID" value="CAB4871841.1"/>
    <property type="molecule type" value="Genomic_DNA"/>
</dbReference>
<dbReference type="Gene3D" id="6.10.250.290">
    <property type="match status" value="1"/>
</dbReference>
<dbReference type="InterPro" id="IPR022973">
    <property type="entry name" value="Ribosomal_uL10_bac"/>
</dbReference>
<dbReference type="SUPFAM" id="SSF160369">
    <property type="entry name" value="Ribosomal protein L10-like"/>
    <property type="match status" value="1"/>
</dbReference>